<dbReference type="PROSITE" id="PS51273">
    <property type="entry name" value="GATASE_TYPE_1"/>
    <property type="match status" value="1"/>
</dbReference>
<keyword evidence="10" id="KW-0963">Cytoplasm</keyword>
<evidence type="ECO:0000256" key="10">
    <source>
        <dbReference type="HAMAP-Rule" id="MF_00278"/>
    </source>
</evidence>
<evidence type="ECO:0000256" key="5">
    <source>
        <dbReference type="ARBA" id="ARBA00022962"/>
    </source>
</evidence>
<dbReference type="CDD" id="cd01748">
    <property type="entry name" value="GATase1_IGP_Synthase"/>
    <property type="match status" value="1"/>
</dbReference>
<dbReference type="RefSeq" id="WP_168881208.1">
    <property type="nucleotide sequence ID" value="NZ_JABAIL010000001.1"/>
</dbReference>
<evidence type="ECO:0000256" key="7">
    <source>
        <dbReference type="ARBA" id="ARBA00023239"/>
    </source>
</evidence>
<dbReference type="EC" id="3.5.1.2" evidence="10"/>
<dbReference type="Gene3D" id="3.40.50.880">
    <property type="match status" value="1"/>
</dbReference>
<dbReference type="HAMAP" id="MF_00278">
    <property type="entry name" value="HisH"/>
    <property type="match status" value="1"/>
</dbReference>
<dbReference type="InterPro" id="IPR017926">
    <property type="entry name" value="GATASE"/>
</dbReference>
<comment type="catalytic activity">
    <reaction evidence="8 10">
        <text>5-[(5-phospho-1-deoxy-D-ribulos-1-ylimino)methylamino]-1-(5-phospho-beta-D-ribosyl)imidazole-4-carboxamide + L-glutamine = D-erythro-1-(imidazol-4-yl)glycerol 3-phosphate + 5-amino-1-(5-phospho-beta-D-ribosyl)imidazole-4-carboxamide + L-glutamate + H(+)</text>
        <dbReference type="Rhea" id="RHEA:24793"/>
        <dbReference type="ChEBI" id="CHEBI:15378"/>
        <dbReference type="ChEBI" id="CHEBI:29985"/>
        <dbReference type="ChEBI" id="CHEBI:58278"/>
        <dbReference type="ChEBI" id="CHEBI:58359"/>
        <dbReference type="ChEBI" id="CHEBI:58475"/>
        <dbReference type="ChEBI" id="CHEBI:58525"/>
        <dbReference type="EC" id="4.3.2.10"/>
    </reaction>
</comment>
<organism evidence="13 14">
    <name type="scientific">Flammeovirga agarivorans</name>
    <dbReference type="NCBI Taxonomy" id="2726742"/>
    <lineage>
        <taxon>Bacteria</taxon>
        <taxon>Pseudomonadati</taxon>
        <taxon>Bacteroidota</taxon>
        <taxon>Cytophagia</taxon>
        <taxon>Cytophagales</taxon>
        <taxon>Flammeovirgaceae</taxon>
        <taxon>Flammeovirga</taxon>
    </lineage>
</organism>
<dbReference type="PIRSF" id="PIRSF000495">
    <property type="entry name" value="Amidotransf_hisH"/>
    <property type="match status" value="1"/>
</dbReference>
<dbReference type="PANTHER" id="PTHR42701">
    <property type="entry name" value="IMIDAZOLE GLYCEROL PHOSPHATE SYNTHASE SUBUNIT HISH"/>
    <property type="match status" value="1"/>
</dbReference>
<evidence type="ECO:0000313" key="13">
    <source>
        <dbReference type="EMBL" id="NLR90509.1"/>
    </source>
</evidence>
<comment type="catalytic activity">
    <reaction evidence="9 10">
        <text>L-glutamine + H2O = L-glutamate + NH4(+)</text>
        <dbReference type="Rhea" id="RHEA:15889"/>
        <dbReference type="ChEBI" id="CHEBI:15377"/>
        <dbReference type="ChEBI" id="CHEBI:28938"/>
        <dbReference type="ChEBI" id="CHEBI:29985"/>
        <dbReference type="ChEBI" id="CHEBI:58359"/>
        <dbReference type="EC" id="3.5.1.2"/>
    </reaction>
</comment>
<dbReference type="GO" id="GO:0000105">
    <property type="term" value="P:L-histidine biosynthetic process"/>
    <property type="evidence" value="ECO:0007669"/>
    <property type="project" value="UniProtKB-UniRule"/>
</dbReference>
<proteinExistence type="inferred from homology"/>
<evidence type="ECO:0000256" key="4">
    <source>
        <dbReference type="ARBA" id="ARBA00022801"/>
    </source>
</evidence>
<dbReference type="InterPro" id="IPR029062">
    <property type="entry name" value="Class_I_gatase-like"/>
</dbReference>
<accession>A0A7X8SHX0</accession>
<comment type="subcellular location">
    <subcellularLocation>
        <location evidence="10">Cytoplasm</location>
    </subcellularLocation>
</comment>
<dbReference type="InterPro" id="IPR010139">
    <property type="entry name" value="Imidazole-glycPsynth_HisH"/>
</dbReference>
<evidence type="ECO:0000259" key="12">
    <source>
        <dbReference type="Pfam" id="PF00117"/>
    </source>
</evidence>
<evidence type="ECO:0000313" key="14">
    <source>
        <dbReference type="Proteomes" id="UP000585050"/>
    </source>
</evidence>
<gene>
    <name evidence="10 13" type="primary">hisH</name>
    <name evidence="13" type="ORF">HGP29_04790</name>
</gene>
<keyword evidence="4 10" id="KW-0378">Hydrolase</keyword>
<protein>
    <recommendedName>
        <fullName evidence="10">Imidazole glycerol phosphate synthase subunit HisH</fullName>
        <ecNumber evidence="10">4.3.2.10</ecNumber>
    </recommendedName>
    <alternativeName>
        <fullName evidence="10">IGP synthase glutaminase subunit</fullName>
        <ecNumber evidence="10">3.5.1.2</ecNumber>
    </alternativeName>
    <alternativeName>
        <fullName evidence="10">IGP synthase subunit HisH</fullName>
    </alternativeName>
    <alternativeName>
        <fullName evidence="10">ImGP synthase subunit HisH</fullName>
        <shortName evidence="10">IGPS subunit HisH</shortName>
    </alternativeName>
</protein>
<evidence type="ECO:0000256" key="1">
    <source>
        <dbReference type="ARBA" id="ARBA00005091"/>
    </source>
</evidence>
<keyword evidence="14" id="KW-1185">Reference proteome</keyword>
<dbReference type="AlphaFoldDB" id="A0A7X8SHX0"/>
<keyword evidence="5 10" id="KW-0315">Glutamine amidotransferase</keyword>
<sequence length="202" mass="22702">MITIINYDAGNIKSIQNIIKKVGGQCIISSNIDEIKKASKLILPGVGSFDHGVKKLHELNLFDIIKDKANNNTPLLGICLGAQLLGNNSEEGTTEGLGLINMEVIKFKKSKLGNHKIPHMGWSIPNFIKETPISKNLDINSRFYFVHSYHFQCHNQLDILAKAYYGYEFPCAISKGNIFGLQFHPEKSHKYGMQIIKNFIQL</sequence>
<evidence type="ECO:0000256" key="2">
    <source>
        <dbReference type="ARBA" id="ARBA00011152"/>
    </source>
</evidence>
<dbReference type="GO" id="GO:0016829">
    <property type="term" value="F:lyase activity"/>
    <property type="evidence" value="ECO:0007669"/>
    <property type="project" value="UniProtKB-KW"/>
</dbReference>
<dbReference type="PRINTS" id="PR00097">
    <property type="entry name" value="ANTSNTHASEII"/>
</dbReference>
<dbReference type="GO" id="GO:0005737">
    <property type="term" value="C:cytoplasm"/>
    <property type="evidence" value="ECO:0007669"/>
    <property type="project" value="UniProtKB-SubCell"/>
</dbReference>
<reference evidence="13 14" key="1">
    <citation type="submission" date="2020-04" db="EMBL/GenBank/DDBJ databases">
        <title>Flammeovirga sp. SR4, a novel species isolated from seawater.</title>
        <authorList>
            <person name="Wang X."/>
        </authorList>
    </citation>
    <scope>NUCLEOTIDE SEQUENCE [LARGE SCALE GENOMIC DNA]</scope>
    <source>
        <strain evidence="13 14">SR4</strain>
    </source>
</reference>
<keyword evidence="6 10" id="KW-0368">Histidine biosynthesis</keyword>
<feature type="active site" evidence="10 11">
    <location>
        <position position="184"/>
    </location>
</feature>
<evidence type="ECO:0000256" key="3">
    <source>
        <dbReference type="ARBA" id="ARBA00022605"/>
    </source>
</evidence>
<feature type="active site" description="Nucleophile" evidence="10 11">
    <location>
        <position position="79"/>
    </location>
</feature>
<feature type="domain" description="Glutamine amidotransferase" evidence="12">
    <location>
        <begin position="5"/>
        <end position="200"/>
    </location>
</feature>
<evidence type="ECO:0000256" key="6">
    <source>
        <dbReference type="ARBA" id="ARBA00023102"/>
    </source>
</evidence>
<dbReference type="GO" id="GO:0000107">
    <property type="term" value="F:imidazoleglycerol-phosphate synthase activity"/>
    <property type="evidence" value="ECO:0007669"/>
    <property type="project" value="UniProtKB-UniRule"/>
</dbReference>
<comment type="function">
    <text evidence="10">IGPS catalyzes the conversion of PRFAR and glutamine to IGP, AICAR and glutamate. The HisH subunit catalyzes the hydrolysis of glutamine to glutamate and ammonia as part of the synthesis of IGP and AICAR. The resulting ammonia molecule is channeled to the active site of HisF.</text>
</comment>
<comment type="caution">
    <text evidence="13">The sequence shown here is derived from an EMBL/GenBank/DDBJ whole genome shotgun (WGS) entry which is preliminary data.</text>
</comment>
<evidence type="ECO:0000256" key="11">
    <source>
        <dbReference type="PIRSR" id="PIRSR000495-1"/>
    </source>
</evidence>
<dbReference type="UniPathway" id="UPA00031">
    <property type="reaction ID" value="UER00010"/>
</dbReference>
<keyword evidence="7 10" id="KW-0456">Lyase</keyword>
<dbReference type="Pfam" id="PF00117">
    <property type="entry name" value="GATase"/>
    <property type="match status" value="1"/>
</dbReference>
<evidence type="ECO:0000256" key="9">
    <source>
        <dbReference type="ARBA" id="ARBA00049534"/>
    </source>
</evidence>
<feature type="active site" evidence="10 11">
    <location>
        <position position="186"/>
    </location>
</feature>
<dbReference type="EC" id="4.3.2.10" evidence="10"/>
<dbReference type="GO" id="GO:0004359">
    <property type="term" value="F:glutaminase activity"/>
    <property type="evidence" value="ECO:0007669"/>
    <property type="project" value="UniProtKB-EC"/>
</dbReference>
<comment type="pathway">
    <text evidence="1 10">Amino-acid biosynthesis; L-histidine biosynthesis; L-histidine from 5-phospho-alpha-D-ribose 1-diphosphate: step 5/9.</text>
</comment>
<dbReference type="PANTHER" id="PTHR42701:SF1">
    <property type="entry name" value="IMIDAZOLE GLYCEROL PHOSPHATE SYNTHASE SUBUNIT HISH"/>
    <property type="match status" value="1"/>
</dbReference>
<comment type="subunit">
    <text evidence="2 10">Heterodimer of HisH and HisF.</text>
</comment>
<dbReference type="SUPFAM" id="SSF52317">
    <property type="entry name" value="Class I glutamine amidotransferase-like"/>
    <property type="match status" value="1"/>
</dbReference>
<evidence type="ECO:0000256" key="8">
    <source>
        <dbReference type="ARBA" id="ARBA00047838"/>
    </source>
</evidence>
<name>A0A7X8SHX0_9BACT</name>
<dbReference type="NCBIfam" id="TIGR01855">
    <property type="entry name" value="IMP_synth_hisH"/>
    <property type="match status" value="1"/>
</dbReference>
<keyword evidence="3 10" id="KW-0028">Amino-acid biosynthesis</keyword>
<dbReference type="EMBL" id="JABAIL010000001">
    <property type="protein sequence ID" value="NLR90509.1"/>
    <property type="molecule type" value="Genomic_DNA"/>
</dbReference>
<dbReference type="Proteomes" id="UP000585050">
    <property type="component" value="Unassembled WGS sequence"/>
</dbReference>